<dbReference type="EMBL" id="VSRR010074028">
    <property type="protein sequence ID" value="MPC87284.1"/>
    <property type="molecule type" value="Genomic_DNA"/>
</dbReference>
<dbReference type="Proteomes" id="UP000324222">
    <property type="component" value="Unassembled WGS sequence"/>
</dbReference>
<gene>
    <name evidence="1" type="ORF">E2C01_082142</name>
</gene>
<organism evidence="1 2">
    <name type="scientific">Portunus trituberculatus</name>
    <name type="common">Swimming crab</name>
    <name type="synonym">Neptunus trituberculatus</name>
    <dbReference type="NCBI Taxonomy" id="210409"/>
    <lineage>
        <taxon>Eukaryota</taxon>
        <taxon>Metazoa</taxon>
        <taxon>Ecdysozoa</taxon>
        <taxon>Arthropoda</taxon>
        <taxon>Crustacea</taxon>
        <taxon>Multicrustacea</taxon>
        <taxon>Malacostraca</taxon>
        <taxon>Eumalacostraca</taxon>
        <taxon>Eucarida</taxon>
        <taxon>Decapoda</taxon>
        <taxon>Pleocyemata</taxon>
        <taxon>Brachyura</taxon>
        <taxon>Eubrachyura</taxon>
        <taxon>Portunoidea</taxon>
        <taxon>Portunidae</taxon>
        <taxon>Portuninae</taxon>
        <taxon>Portunus</taxon>
    </lineage>
</organism>
<name>A0A5B7J439_PORTR</name>
<keyword evidence="2" id="KW-1185">Reference proteome</keyword>
<accession>A0A5B7J439</accession>
<protein>
    <submittedName>
        <fullName evidence="1">Uncharacterized protein</fullName>
    </submittedName>
</protein>
<proteinExistence type="predicted"/>
<evidence type="ECO:0000313" key="1">
    <source>
        <dbReference type="EMBL" id="MPC87284.1"/>
    </source>
</evidence>
<comment type="caution">
    <text evidence="1">The sequence shown here is derived from an EMBL/GenBank/DDBJ whole genome shotgun (WGS) entry which is preliminary data.</text>
</comment>
<dbReference type="AlphaFoldDB" id="A0A5B7J439"/>
<sequence length="110" mass="12257">MLVSGRSTFGASFRYSGVGFAPHRLPDSVRCASILRDSPSQAYVTRPSLPKSFGLRVVSLMTDLAIVPTSVFSFRLPRVGYWQLPYVTLCPSAMDGKRNLPPAMFHIRFF</sequence>
<evidence type="ECO:0000313" key="2">
    <source>
        <dbReference type="Proteomes" id="UP000324222"/>
    </source>
</evidence>
<reference evidence="1 2" key="1">
    <citation type="submission" date="2019-05" db="EMBL/GenBank/DDBJ databases">
        <title>Another draft genome of Portunus trituberculatus and its Hox gene families provides insights of decapod evolution.</title>
        <authorList>
            <person name="Jeong J.-H."/>
            <person name="Song I."/>
            <person name="Kim S."/>
            <person name="Choi T."/>
            <person name="Kim D."/>
            <person name="Ryu S."/>
            <person name="Kim W."/>
        </authorList>
    </citation>
    <scope>NUCLEOTIDE SEQUENCE [LARGE SCALE GENOMIC DNA]</scope>
    <source>
        <tissue evidence="1">Muscle</tissue>
    </source>
</reference>